<dbReference type="Gene3D" id="3.30.565.10">
    <property type="entry name" value="Histidine kinase-like ATPase, C-terminal domain"/>
    <property type="match status" value="1"/>
</dbReference>
<dbReference type="PANTHER" id="PTHR35526">
    <property type="entry name" value="ANTI-SIGMA-F FACTOR RSBW-RELATED"/>
    <property type="match status" value="1"/>
</dbReference>
<dbReference type="AlphaFoldDB" id="A0A640UV17"/>
<comment type="caution">
    <text evidence="2">The sequence shown here is derived from an EMBL/GenBank/DDBJ whole genome shotgun (WGS) entry which is preliminary data.</text>
</comment>
<accession>A0A640UV17</accession>
<name>A0A640UV17_9ACTN</name>
<reference evidence="2 3" key="1">
    <citation type="submission" date="2019-12" db="EMBL/GenBank/DDBJ databases">
        <title>Whole genome shotgun sequence of Streptomyces tubercidicus NBRC 13090.</title>
        <authorList>
            <person name="Ichikawa N."/>
            <person name="Kimura A."/>
            <person name="Kitahashi Y."/>
            <person name="Komaki H."/>
            <person name="Tamura T."/>
        </authorList>
    </citation>
    <scope>NUCLEOTIDE SEQUENCE [LARGE SCALE GENOMIC DNA]</scope>
    <source>
        <strain evidence="2 3">NBRC 13090</strain>
    </source>
</reference>
<dbReference type="EMBL" id="BLIR01000001">
    <property type="protein sequence ID" value="GFE38225.1"/>
    <property type="molecule type" value="Genomic_DNA"/>
</dbReference>
<evidence type="ECO:0000256" key="1">
    <source>
        <dbReference type="SAM" id="MobiDB-lite"/>
    </source>
</evidence>
<organism evidence="2 3">
    <name type="scientific">Streptomyces tubercidicus</name>
    <dbReference type="NCBI Taxonomy" id="47759"/>
    <lineage>
        <taxon>Bacteria</taxon>
        <taxon>Bacillati</taxon>
        <taxon>Actinomycetota</taxon>
        <taxon>Actinomycetes</taxon>
        <taxon>Kitasatosporales</taxon>
        <taxon>Streptomycetaceae</taxon>
        <taxon>Streptomyces</taxon>
    </lineage>
</organism>
<dbReference type="CDD" id="cd16936">
    <property type="entry name" value="HATPase_RsbW-like"/>
    <property type="match status" value="1"/>
</dbReference>
<dbReference type="InterPro" id="IPR036890">
    <property type="entry name" value="HATPase_C_sf"/>
</dbReference>
<evidence type="ECO:0000313" key="3">
    <source>
        <dbReference type="Proteomes" id="UP000431826"/>
    </source>
</evidence>
<sequence>MSTATASAGHTTLGTIVLRLWPTDRGVLVAVSDRDPRPPAPRASDSNATGGRGLLLTQTMATRWGYYPEPPHPAKIVWAEVSTQPRDALSRPAAGGPEITPLVMGQVLTALREL</sequence>
<feature type="region of interest" description="Disordered" evidence="1">
    <location>
        <begin position="31"/>
        <end position="53"/>
    </location>
</feature>
<evidence type="ECO:0000313" key="2">
    <source>
        <dbReference type="EMBL" id="GFE38225.1"/>
    </source>
</evidence>
<protein>
    <recommendedName>
        <fullName evidence="4">ATP-binding protein</fullName>
    </recommendedName>
</protein>
<dbReference type="InterPro" id="IPR050267">
    <property type="entry name" value="Anti-sigma-factor_SerPK"/>
</dbReference>
<evidence type="ECO:0008006" key="4">
    <source>
        <dbReference type="Google" id="ProtNLM"/>
    </source>
</evidence>
<dbReference type="PANTHER" id="PTHR35526:SF3">
    <property type="entry name" value="ANTI-SIGMA-F FACTOR RSBW"/>
    <property type="match status" value="1"/>
</dbReference>
<proteinExistence type="predicted"/>
<keyword evidence="3" id="KW-1185">Reference proteome</keyword>
<dbReference type="Proteomes" id="UP000431826">
    <property type="component" value="Unassembled WGS sequence"/>
</dbReference>
<gene>
    <name evidence="2" type="ORF">Stube_28980</name>
</gene>